<proteinExistence type="predicted"/>
<reference evidence="1 2" key="1">
    <citation type="submission" date="2014-03" db="EMBL/GenBank/DDBJ databases">
        <title>Draft Genome Sequences of Four Burkholderia Strains.</title>
        <authorList>
            <person name="Liu X.Y."/>
            <person name="Li C.X."/>
            <person name="Xu J.H."/>
        </authorList>
    </citation>
    <scope>NUCLEOTIDE SEQUENCE [LARGE SCALE GENOMIC DNA]</scope>
    <source>
        <strain evidence="1 2">DSM 50014</strain>
    </source>
</reference>
<keyword evidence="2" id="KW-1185">Reference proteome</keyword>
<organism evidence="1 2">
    <name type="scientific">Caballeronia glathei</name>
    <dbReference type="NCBI Taxonomy" id="60547"/>
    <lineage>
        <taxon>Bacteria</taxon>
        <taxon>Pseudomonadati</taxon>
        <taxon>Pseudomonadota</taxon>
        <taxon>Betaproteobacteria</taxon>
        <taxon>Burkholderiales</taxon>
        <taxon>Burkholderiaceae</taxon>
        <taxon>Caballeronia</taxon>
    </lineage>
</organism>
<evidence type="ECO:0000313" key="1">
    <source>
        <dbReference type="EMBL" id="KDR41581.1"/>
    </source>
</evidence>
<comment type="caution">
    <text evidence="1">The sequence shown here is derived from an EMBL/GenBank/DDBJ whole genome shotgun (WGS) entry which is preliminary data.</text>
</comment>
<gene>
    <name evidence="1" type="ORF">BG61_16635</name>
</gene>
<dbReference type="Proteomes" id="UP000027466">
    <property type="component" value="Unassembled WGS sequence"/>
</dbReference>
<dbReference type="AlphaFoldDB" id="A0A069PW50"/>
<accession>A0A069PW50</accession>
<evidence type="ECO:0000313" key="2">
    <source>
        <dbReference type="Proteomes" id="UP000027466"/>
    </source>
</evidence>
<dbReference type="EMBL" id="JFHC01000026">
    <property type="protein sequence ID" value="KDR41581.1"/>
    <property type="molecule type" value="Genomic_DNA"/>
</dbReference>
<protein>
    <submittedName>
        <fullName evidence="1">Uncharacterized protein</fullName>
    </submittedName>
</protein>
<dbReference type="STRING" id="60547.GCA_000751215_06373"/>
<sequence>MRMNFNLTPQLSLKDPRETVVITMDATAMLAPGETLTGTPEVSIKATAGADSTPSLVLSGVVINSVPLTLLKGKAIAIGAAVQAVCSAGTFGSQYWIAITCQTSNPNKILVLKAALPMSSQ</sequence>
<name>A0A069PW50_9BURK</name>